<accession>A0A4R7VN70</accession>
<organism evidence="2 3">
    <name type="scientific">Actinophytocola oryzae</name>
    <dbReference type="NCBI Taxonomy" id="502181"/>
    <lineage>
        <taxon>Bacteria</taxon>
        <taxon>Bacillati</taxon>
        <taxon>Actinomycetota</taxon>
        <taxon>Actinomycetes</taxon>
        <taxon>Pseudonocardiales</taxon>
        <taxon>Pseudonocardiaceae</taxon>
    </lineage>
</organism>
<dbReference type="Proteomes" id="UP000294927">
    <property type="component" value="Unassembled WGS sequence"/>
</dbReference>
<proteinExistence type="predicted"/>
<keyword evidence="3" id="KW-1185">Reference proteome</keyword>
<dbReference type="AlphaFoldDB" id="A0A4R7VN70"/>
<reference evidence="2 3" key="1">
    <citation type="submission" date="2019-03" db="EMBL/GenBank/DDBJ databases">
        <title>Genomic Encyclopedia of Archaeal and Bacterial Type Strains, Phase II (KMG-II): from individual species to whole genera.</title>
        <authorList>
            <person name="Goeker M."/>
        </authorList>
    </citation>
    <scope>NUCLEOTIDE SEQUENCE [LARGE SCALE GENOMIC DNA]</scope>
    <source>
        <strain evidence="2 3">DSM 45499</strain>
    </source>
</reference>
<gene>
    <name evidence="2" type="ORF">CLV71_106350</name>
</gene>
<keyword evidence="1" id="KW-1133">Transmembrane helix</keyword>
<evidence type="ECO:0000313" key="3">
    <source>
        <dbReference type="Proteomes" id="UP000294927"/>
    </source>
</evidence>
<name>A0A4R7VN70_9PSEU</name>
<evidence type="ECO:0000313" key="2">
    <source>
        <dbReference type="EMBL" id="TDV51004.1"/>
    </source>
</evidence>
<protein>
    <submittedName>
        <fullName evidence="2">Uncharacterized protein</fullName>
    </submittedName>
</protein>
<sequence length="174" mass="20001">MDIVETWDWRAWSLAVLVVVVAGVFAYRRLAALAFRYLLLGRVARAHGWQVELAGADGRAAFDEQERRRRRQAWALLRRGRIREGYRSGVFGSTQSGAWHPELTITGTWRGRRFTASQLRRYELTSGEHTRRRVRRRASLTLEGRHVELGPRLRRGRLIAALDHASDEADRLGG</sequence>
<keyword evidence="1" id="KW-0812">Transmembrane</keyword>
<evidence type="ECO:0000256" key="1">
    <source>
        <dbReference type="SAM" id="Phobius"/>
    </source>
</evidence>
<dbReference type="EMBL" id="SOCP01000006">
    <property type="protein sequence ID" value="TDV51004.1"/>
    <property type="molecule type" value="Genomic_DNA"/>
</dbReference>
<keyword evidence="1" id="KW-0472">Membrane</keyword>
<feature type="transmembrane region" description="Helical" evidence="1">
    <location>
        <begin position="12"/>
        <end position="30"/>
    </location>
</feature>
<comment type="caution">
    <text evidence="2">The sequence shown here is derived from an EMBL/GenBank/DDBJ whole genome shotgun (WGS) entry which is preliminary data.</text>
</comment>
<dbReference type="RefSeq" id="WP_133904209.1">
    <property type="nucleotide sequence ID" value="NZ_SOCP01000006.1"/>
</dbReference>